<keyword evidence="6" id="KW-0645">Protease</keyword>
<protein>
    <submittedName>
        <fullName evidence="6">MarP family serine protease</fullName>
    </submittedName>
</protein>
<dbReference type="GO" id="GO:0009403">
    <property type="term" value="P:toxin biosynthetic process"/>
    <property type="evidence" value="ECO:0007669"/>
    <property type="project" value="InterPro"/>
</dbReference>
<dbReference type="NCBIfam" id="NF033740">
    <property type="entry name" value="MarP_fam_protase"/>
    <property type="match status" value="1"/>
</dbReference>
<keyword evidence="4 5" id="KW-0472">Membrane</keyword>
<comment type="caution">
    <text evidence="6">The sequence shown here is derived from an EMBL/GenBank/DDBJ whole genome shotgun (WGS) entry which is preliminary data.</text>
</comment>
<organism evidence="6 7">
    <name type="scientific">Cryobacterium frigoriphilum</name>
    <dbReference type="NCBI Taxonomy" id="1259150"/>
    <lineage>
        <taxon>Bacteria</taxon>
        <taxon>Bacillati</taxon>
        <taxon>Actinomycetota</taxon>
        <taxon>Actinomycetes</taxon>
        <taxon>Micrococcales</taxon>
        <taxon>Microbacteriaceae</taxon>
        <taxon>Cryobacterium</taxon>
    </lineage>
</organism>
<dbReference type="AlphaFoldDB" id="A0A4R8ZTQ5"/>
<feature type="transmembrane region" description="Helical" evidence="5">
    <location>
        <begin position="6"/>
        <end position="23"/>
    </location>
</feature>
<dbReference type="GO" id="GO:0004252">
    <property type="term" value="F:serine-type endopeptidase activity"/>
    <property type="evidence" value="ECO:0007669"/>
    <property type="project" value="InterPro"/>
</dbReference>
<feature type="transmembrane region" description="Helical" evidence="5">
    <location>
        <begin position="30"/>
        <end position="54"/>
    </location>
</feature>
<dbReference type="EMBL" id="SOHE01000088">
    <property type="protein sequence ID" value="TFD45156.1"/>
    <property type="molecule type" value="Genomic_DNA"/>
</dbReference>
<dbReference type="InterPro" id="IPR047680">
    <property type="entry name" value="MarP-like"/>
</dbReference>
<dbReference type="InterPro" id="IPR001940">
    <property type="entry name" value="Peptidase_S1C"/>
</dbReference>
<sequence length="393" mass="39823">MAGSTILDLLLVLLLIVSLINGYRSGLFRSVFGILGLVAGGVAAYFVVPIVGAWVPEPEWRTPASIAAALLLIFIGLSIGGSIGSVLRRGVKAIKLGPIDRVLGGVFTAAAAALVASMVAMSVGSLGVPFLSPAIASSTVISGIDRLTPDPVKTFIAQLRSAAVNQGLPRVVDAFTGPAPEIPVFDTDNPALALAEQSVVRITGTAYSCGQSQSGTGFVVSEDRIVTNAHVVAGVTSPVIESPSGESLQGEIVYFDPVDDLAVIAVEGFSAAPLELTENLEPGSLAVADGYPFGGPFVSDPAEVLSVGSLSVADIYGQDPTPRQVYTLASDVQQGESGGPLLSDAGQVAGVIFAKSTDTANVGYALAMDEVEPVATGAAALTDPVSSGTCVRG</sequence>
<dbReference type="Pfam" id="PF13365">
    <property type="entry name" value="Trypsin_2"/>
    <property type="match status" value="1"/>
</dbReference>
<dbReference type="InterPro" id="IPR043504">
    <property type="entry name" value="Peptidase_S1_PA_chymotrypsin"/>
</dbReference>
<name>A0A4R8ZTQ5_9MICO</name>
<evidence type="ECO:0000313" key="7">
    <source>
        <dbReference type="Proteomes" id="UP000297447"/>
    </source>
</evidence>
<dbReference type="RefSeq" id="WP_134521145.1">
    <property type="nucleotide sequence ID" value="NZ_SOHE01000088.1"/>
</dbReference>
<dbReference type="Proteomes" id="UP000297447">
    <property type="component" value="Unassembled WGS sequence"/>
</dbReference>
<dbReference type="InterPro" id="IPR003825">
    <property type="entry name" value="Colicin-V_CvpA"/>
</dbReference>
<evidence type="ECO:0000256" key="5">
    <source>
        <dbReference type="SAM" id="Phobius"/>
    </source>
</evidence>
<accession>A0A4R8ZTQ5</accession>
<dbReference type="GO" id="GO:0016020">
    <property type="term" value="C:membrane"/>
    <property type="evidence" value="ECO:0007669"/>
    <property type="project" value="UniProtKB-SubCell"/>
</dbReference>
<evidence type="ECO:0000256" key="1">
    <source>
        <dbReference type="ARBA" id="ARBA00004141"/>
    </source>
</evidence>
<comment type="subcellular location">
    <subcellularLocation>
        <location evidence="1">Membrane</location>
        <topology evidence="1">Multi-pass membrane protein</topology>
    </subcellularLocation>
</comment>
<keyword evidence="6" id="KW-0378">Hydrolase</keyword>
<keyword evidence="7" id="KW-1185">Reference proteome</keyword>
<dbReference type="Gene3D" id="2.40.10.10">
    <property type="entry name" value="Trypsin-like serine proteases"/>
    <property type="match status" value="2"/>
</dbReference>
<dbReference type="SUPFAM" id="SSF50494">
    <property type="entry name" value="Trypsin-like serine proteases"/>
    <property type="match status" value="1"/>
</dbReference>
<keyword evidence="2 5" id="KW-0812">Transmembrane</keyword>
<dbReference type="PRINTS" id="PR00834">
    <property type="entry name" value="PROTEASES2C"/>
</dbReference>
<feature type="transmembrane region" description="Helical" evidence="5">
    <location>
        <begin position="99"/>
        <end position="123"/>
    </location>
</feature>
<dbReference type="InterPro" id="IPR009003">
    <property type="entry name" value="Peptidase_S1_PA"/>
</dbReference>
<dbReference type="Pfam" id="PF02674">
    <property type="entry name" value="Colicin_V"/>
    <property type="match status" value="1"/>
</dbReference>
<evidence type="ECO:0000256" key="4">
    <source>
        <dbReference type="ARBA" id="ARBA00023136"/>
    </source>
</evidence>
<proteinExistence type="predicted"/>
<dbReference type="PANTHER" id="PTHR43019">
    <property type="entry name" value="SERINE ENDOPROTEASE DEGS"/>
    <property type="match status" value="1"/>
</dbReference>
<feature type="transmembrane region" description="Helical" evidence="5">
    <location>
        <begin position="66"/>
        <end position="87"/>
    </location>
</feature>
<dbReference type="OrthoDB" id="9766361at2"/>
<dbReference type="GO" id="GO:0006508">
    <property type="term" value="P:proteolysis"/>
    <property type="evidence" value="ECO:0007669"/>
    <property type="project" value="UniProtKB-KW"/>
</dbReference>
<dbReference type="PANTHER" id="PTHR43019:SF23">
    <property type="entry name" value="PROTEASE DO-LIKE 5, CHLOROPLASTIC"/>
    <property type="match status" value="1"/>
</dbReference>
<evidence type="ECO:0000313" key="6">
    <source>
        <dbReference type="EMBL" id="TFD45156.1"/>
    </source>
</evidence>
<evidence type="ECO:0000256" key="3">
    <source>
        <dbReference type="ARBA" id="ARBA00022989"/>
    </source>
</evidence>
<keyword evidence="3 5" id="KW-1133">Transmembrane helix</keyword>
<evidence type="ECO:0000256" key="2">
    <source>
        <dbReference type="ARBA" id="ARBA00022692"/>
    </source>
</evidence>
<reference evidence="6 7" key="1">
    <citation type="submission" date="2019-03" db="EMBL/GenBank/DDBJ databases">
        <title>Genomics of glacier-inhabiting Cryobacterium strains.</title>
        <authorList>
            <person name="Liu Q."/>
            <person name="Xin Y.-H."/>
        </authorList>
    </citation>
    <scope>NUCLEOTIDE SEQUENCE [LARGE SCALE GENOMIC DNA]</scope>
    <source>
        <strain evidence="6 7">Hh14</strain>
    </source>
</reference>
<dbReference type="PROSITE" id="PS00135">
    <property type="entry name" value="TRYPSIN_SER"/>
    <property type="match status" value="1"/>
</dbReference>
<dbReference type="InterPro" id="IPR033116">
    <property type="entry name" value="TRYPSIN_SER"/>
</dbReference>
<gene>
    <name evidence="6" type="ORF">E3T55_19220</name>
</gene>